<evidence type="ECO:0000256" key="5">
    <source>
        <dbReference type="ARBA" id="ARBA00023136"/>
    </source>
</evidence>
<evidence type="ECO:0000256" key="7">
    <source>
        <dbReference type="SAM" id="Phobius"/>
    </source>
</evidence>
<feature type="transmembrane region" description="Helical" evidence="7">
    <location>
        <begin position="366"/>
        <end position="382"/>
    </location>
</feature>
<evidence type="ECO:0000256" key="6">
    <source>
        <dbReference type="SAM" id="MobiDB-lite"/>
    </source>
</evidence>
<evidence type="ECO:0000313" key="10">
    <source>
        <dbReference type="Proteomes" id="UP000757540"/>
    </source>
</evidence>
<evidence type="ECO:0000256" key="2">
    <source>
        <dbReference type="ARBA" id="ARBA00022448"/>
    </source>
</evidence>
<protein>
    <submittedName>
        <fullName evidence="9">UMF1 family MFS transporter</fullName>
    </submittedName>
</protein>
<evidence type="ECO:0000313" key="9">
    <source>
        <dbReference type="EMBL" id="NOV97981.1"/>
    </source>
</evidence>
<dbReference type="RefSeq" id="WP_171784215.1">
    <property type="nucleotide sequence ID" value="NZ_BAAAML010000005.1"/>
</dbReference>
<feature type="transmembrane region" description="Helical" evidence="7">
    <location>
        <begin position="118"/>
        <end position="137"/>
    </location>
</feature>
<dbReference type="SUPFAM" id="SSF103473">
    <property type="entry name" value="MFS general substrate transporter"/>
    <property type="match status" value="1"/>
</dbReference>
<keyword evidence="4 7" id="KW-1133">Transmembrane helix</keyword>
<gene>
    <name evidence="9" type="ORF">HDG69_002566</name>
</gene>
<comment type="caution">
    <text evidence="9">The sequence shown here is derived from an EMBL/GenBank/DDBJ whole genome shotgun (WGS) entry which is preliminary data.</text>
</comment>
<comment type="subcellular location">
    <subcellularLocation>
        <location evidence="1">Cell membrane</location>
        <topology evidence="1">Multi-pass membrane protein</topology>
    </subcellularLocation>
</comment>
<dbReference type="PROSITE" id="PS50850">
    <property type="entry name" value="MFS"/>
    <property type="match status" value="1"/>
</dbReference>
<feature type="transmembrane region" description="Helical" evidence="7">
    <location>
        <begin position="35"/>
        <end position="57"/>
    </location>
</feature>
<dbReference type="InterPro" id="IPR024671">
    <property type="entry name" value="Atg22-like"/>
</dbReference>
<dbReference type="PANTHER" id="PTHR23519:SF1">
    <property type="entry name" value="AUTOPHAGY-RELATED PROTEIN 22"/>
    <property type="match status" value="1"/>
</dbReference>
<feature type="region of interest" description="Disordered" evidence="6">
    <location>
        <begin position="1"/>
        <end position="21"/>
    </location>
</feature>
<evidence type="ECO:0000256" key="4">
    <source>
        <dbReference type="ARBA" id="ARBA00022989"/>
    </source>
</evidence>
<feature type="transmembrane region" description="Helical" evidence="7">
    <location>
        <begin position="184"/>
        <end position="206"/>
    </location>
</feature>
<feature type="transmembrane region" description="Helical" evidence="7">
    <location>
        <begin position="430"/>
        <end position="452"/>
    </location>
</feature>
<dbReference type="InterPro" id="IPR020846">
    <property type="entry name" value="MFS_dom"/>
</dbReference>
<proteinExistence type="predicted"/>
<dbReference type="Pfam" id="PF11700">
    <property type="entry name" value="ATG22"/>
    <property type="match status" value="1"/>
</dbReference>
<keyword evidence="3 7" id="KW-0812">Transmembrane</keyword>
<dbReference type="InterPro" id="IPR050495">
    <property type="entry name" value="ATG22/LtaA_families"/>
</dbReference>
<dbReference type="EMBL" id="JABEZU010000003">
    <property type="protein sequence ID" value="NOV97981.1"/>
    <property type="molecule type" value="Genomic_DNA"/>
</dbReference>
<organism evidence="9 10">
    <name type="scientific">Isoptericola halotolerans</name>
    <dbReference type="NCBI Taxonomy" id="300560"/>
    <lineage>
        <taxon>Bacteria</taxon>
        <taxon>Bacillati</taxon>
        <taxon>Actinomycetota</taxon>
        <taxon>Actinomycetes</taxon>
        <taxon>Micrococcales</taxon>
        <taxon>Promicromonosporaceae</taxon>
        <taxon>Isoptericola</taxon>
    </lineage>
</organism>
<accession>A0ABX2A8L4</accession>
<evidence type="ECO:0000256" key="3">
    <source>
        <dbReference type="ARBA" id="ARBA00022692"/>
    </source>
</evidence>
<name>A0ABX2A8L4_9MICO</name>
<dbReference type="Gene3D" id="1.20.1250.20">
    <property type="entry name" value="MFS general substrate transporter like domains"/>
    <property type="match status" value="1"/>
</dbReference>
<feature type="transmembrane region" description="Helical" evidence="7">
    <location>
        <begin position="312"/>
        <end position="330"/>
    </location>
</feature>
<keyword evidence="2" id="KW-0813">Transport</keyword>
<sequence>MSDATPTKPSEHDSGHPFDALPATEQRRRVRSWALWDWATQPFNTVVLTFVFTALYLTGESFLDPAVVALGEDDPAYTRALAGLTSALGGWIAAGGVLVAILAPVLGRRADVTGRRKAWLGAGTILLVVCMFGLGFVRADPGYFVLGAALISLGSVASEIAGVNYNAMLTQVSTPRTIGKVSGLGWGLGYVGGIVALVAVVVAQTFDWWGMPTDDGLAYRVIAVGCGLWAVAFAWPLFRNVPEAPAASDRPRVGFFAGYVELWHDIRELFRTSRTTFWFLLASAVYRDGLAGVFTFGAIVAAVSFRFSPDEVIAFGIAANLLAGVSTILAGRLDDRLGARRVIVWSLVGLVVCGLVVVALHSSGTVVFWVAGLALTCFVGPAQTASRSYLARMTPAGQESEIFGLYATTGRAVSFLTPLLWGVVIALTGATIWGVLGIVAVILAGLVLMLVVTDPVED</sequence>
<dbReference type="InterPro" id="IPR036259">
    <property type="entry name" value="MFS_trans_sf"/>
</dbReference>
<feature type="transmembrane region" description="Helical" evidence="7">
    <location>
        <begin position="218"/>
        <end position="238"/>
    </location>
</feature>
<feature type="transmembrane region" description="Helical" evidence="7">
    <location>
        <begin position="143"/>
        <end position="163"/>
    </location>
</feature>
<evidence type="ECO:0000256" key="1">
    <source>
        <dbReference type="ARBA" id="ARBA00004651"/>
    </source>
</evidence>
<dbReference type="PANTHER" id="PTHR23519">
    <property type="entry name" value="AUTOPHAGY-RELATED PROTEIN 22"/>
    <property type="match status" value="1"/>
</dbReference>
<keyword evidence="5 7" id="KW-0472">Membrane</keyword>
<feature type="transmembrane region" description="Helical" evidence="7">
    <location>
        <begin position="277"/>
        <end position="300"/>
    </location>
</feature>
<feature type="transmembrane region" description="Helical" evidence="7">
    <location>
        <begin position="77"/>
        <end position="106"/>
    </location>
</feature>
<dbReference type="Proteomes" id="UP000757540">
    <property type="component" value="Unassembled WGS sequence"/>
</dbReference>
<feature type="transmembrane region" description="Helical" evidence="7">
    <location>
        <begin position="403"/>
        <end position="424"/>
    </location>
</feature>
<reference evidence="9 10" key="1">
    <citation type="submission" date="2020-05" db="EMBL/GenBank/DDBJ databases">
        <title>Genomic Encyclopedia of Type Strains, Phase III (KMG-III): the genomes of soil and plant-associated and newly described type strains.</title>
        <authorList>
            <person name="Whitman W."/>
        </authorList>
    </citation>
    <scope>NUCLEOTIDE SEQUENCE [LARGE SCALE GENOMIC DNA]</scope>
    <source>
        <strain evidence="9 10">KCTC 19046</strain>
    </source>
</reference>
<feature type="domain" description="Major facilitator superfamily (MFS) profile" evidence="8">
    <location>
        <begin position="50"/>
        <end position="457"/>
    </location>
</feature>
<evidence type="ECO:0000259" key="8">
    <source>
        <dbReference type="PROSITE" id="PS50850"/>
    </source>
</evidence>
<keyword evidence="10" id="KW-1185">Reference proteome</keyword>
<feature type="transmembrane region" description="Helical" evidence="7">
    <location>
        <begin position="342"/>
        <end position="360"/>
    </location>
</feature>